<dbReference type="PANTHER" id="PTHR46481">
    <property type="entry name" value="ZINC FINGER BED DOMAIN-CONTAINING PROTEIN 4"/>
    <property type="match status" value="1"/>
</dbReference>
<evidence type="ECO:0000313" key="8">
    <source>
        <dbReference type="Proteomes" id="UP001549920"/>
    </source>
</evidence>
<comment type="caution">
    <text evidence="7">The sequence shown here is derived from an EMBL/GenBank/DDBJ whole genome shotgun (WGS) entry which is preliminary data.</text>
</comment>
<feature type="domain" description="HAT C-terminal dimerisation" evidence="6">
    <location>
        <begin position="389"/>
        <end position="469"/>
    </location>
</feature>
<accession>A0ABR3IN04</accession>
<dbReference type="SUPFAM" id="SSF53098">
    <property type="entry name" value="Ribonuclease H-like"/>
    <property type="match status" value="1"/>
</dbReference>
<evidence type="ECO:0000256" key="2">
    <source>
        <dbReference type="ARBA" id="ARBA00022723"/>
    </source>
</evidence>
<keyword evidence="8" id="KW-1185">Reference proteome</keyword>
<evidence type="ECO:0000259" key="6">
    <source>
        <dbReference type="Pfam" id="PF05699"/>
    </source>
</evidence>
<dbReference type="InterPro" id="IPR008906">
    <property type="entry name" value="HATC_C_dom"/>
</dbReference>
<name>A0ABR3IN04_LOXSC</name>
<comment type="subcellular location">
    <subcellularLocation>
        <location evidence="1">Nucleus</location>
    </subcellularLocation>
</comment>
<evidence type="ECO:0000256" key="5">
    <source>
        <dbReference type="ARBA" id="ARBA00023242"/>
    </source>
</evidence>
<evidence type="ECO:0000256" key="1">
    <source>
        <dbReference type="ARBA" id="ARBA00004123"/>
    </source>
</evidence>
<protein>
    <recommendedName>
        <fullName evidence="6">HAT C-terminal dimerisation domain-containing protein</fullName>
    </recommendedName>
</protein>
<evidence type="ECO:0000256" key="4">
    <source>
        <dbReference type="ARBA" id="ARBA00022833"/>
    </source>
</evidence>
<keyword evidence="2" id="KW-0479">Metal-binding</keyword>
<sequence length="471" mass="54199">MPKRRPNNKNEIDTKNMQIIILDFQPFPFPNYVIPTRKYFANNMLPASYEKTRNELKEKISTEVGSICVTVDIWSTCNNDSMMALTSHYIDKECCTLQSFLFDCVPLEESHTAKKLSHTIKKTCDEWMISQKILLGVSDNGANIKNAIEKELGWRHFSCFSHTLNLAVTDVLKSGDVTDVVNKIKNVVKHFKKEQAGTAPKRLLQEVPTRWNSTFYMLKRCLELKESLNSAMANLGLEMITAYEWQICKEATLVLEPCEEVTRELCGENYVTGSLLIPLTTGLIKALEQLPLNDVLMPCVEEMRQHLIGGIKNRFAHLSRSRTFTNCMFLDPRFKLYFEDAGVAEQTKQRILAMVAQQQRTEATTFKDFDSRMATVQPRGTAQSRTILEVQRYLDDKIIGRTECPLKWWKEHKAIYSTLYILACKTLNDMASSVPCERLFSAAGNIMTERRTRLYVRKLQQLVFLQQNLKL</sequence>
<dbReference type="Proteomes" id="UP001549920">
    <property type="component" value="Unassembled WGS sequence"/>
</dbReference>
<dbReference type="InterPro" id="IPR012337">
    <property type="entry name" value="RNaseH-like_sf"/>
</dbReference>
<organism evidence="7 8">
    <name type="scientific">Loxostege sticticalis</name>
    <name type="common">Beet webworm moth</name>
    <dbReference type="NCBI Taxonomy" id="481309"/>
    <lineage>
        <taxon>Eukaryota</taxon>
        <taxon>Metazoa</taxon>
        <taxon>Ecdysozoa</taxon>
        <taxon>Arthropoda</taxon>
        <taxon>Hexapoda</taxon>
        <taxon>Insecta</taxon>
        <taxon>Pterygota</taxon>
        <taxon>Neoptera</taxon>
        <taxon>Endopterygota</taxon>
        <taxon>Lepidoptera</taxon>
        <taxon>Glossata</taxon>
        <taxon>Ditrysia</taxon>
        <taxon>Pyraloidea</taxon>
        <taxon>Crambidae</taxon>
        <taxon>Pyraustinae</taxon>
        <taxon>Loxostege</taxon>
    </lineage>
</organism>
<keyword evidence="4" id="KW-0862">Zinc</keyword>
<evidence type="ECO:0000256" key="3">
    <source>
        <dbReference type="ARBA" id="ARBA00022771"/>
    </source>
</evidence>
<keyword evidence="3" id="KW-0863">Zinc-finger</keyword>
<dbReference type="InterPro" id="IPR052035">
    <property type="entry name" value="ZnF_BED_domain_contain"/>
</dbReference>
<proteinExistence type="predicted"/>
<reference evidence="7 8" key="1">
    <citation type="submission" date="2024-06" db="EMBL/GenBank/DDBJ databases">
        <title>A chromosome-level genome assembly of beet webworm, Loxostege sticticalis.</title>
        <authorList>
            <person name="Zhang Y."/>
        </authorList>
    </citation>
    <scope>NUCLEOTIDE SEQUENCE [LARGE SCALE GENOMIC DNA]</scope>
    <source>
        <strain evidence="7">AQ026</strain>
        <tissue evidence="7">Whole body</tissue>
    </source>
</reference>
<gene>
    <name evidence="7" type="ORF">ABMA27_000328</name>
</gene>
<evidence type="ECO:0000313" key="7">
    <source>
        <dbReference type="EMBL" id="KAL0902470.1"/>
    </source>
</evidence>
<dbReference type="PANTHER" id="PTHR46481:SF10">
    <property type="entry name" value="ZINC FINGER BED DOMAIN-CONTAINING PROTEIN 39"/>
    <property type="match status" value="1"/>
</dbReference>
<dbReference type="EMBL" id="JBEUOH010000001">
    <property type="protein sequence ID" value="KAL0902470.1"/>
    <property type="molecule type" value="Genomic_DNA"/>
</dbReference>
<keyword evidence="5" id="KW-0539">Nucleus</keyword>
<dbReference type="Pfam" id="PF05699">
    <property type="entry name" value="Dimer_Tnp_hAT"/>
    <property type="match status" value="1"/>
</dbReference>